<evidence type="ECO:0000313" key="1">
    <source>
        <dbReference type="EMBL" id="NBE06878.1"/>
    </source>
</evidence>
<sequence length="176" mass="19113">MDKHLLKISQTRHKVPPCAAHLNTARDRSAVCATVSYKRGFSHAPFRKAVLICNGLGVAKMKLSNKLPALTLIALFALLGCVAEPPEYYGPYKLEKMSTAERADCLRQGGQLYVGGIFPTELCDLPTPDAGKACSRASDCQGYCRSATRTCSQYFMGSGAYDLLDEDGSATTIFYD</sequence>
<name>A0ABW9Y2Z7_9RHOB</name>
<gene>
    <name evidence="1" type="ORF">GU920_04980</name>
</gene>
<dbReference type="EMBL" id="JAAATW010000001">
    <property type="protein sequence ID" value="NBE06878.1"/>
    <property type="molecule type" value="Genomic_DNA"/>
</dbReference>
<reference evidence="2" key="1">
    <citation type="submission" date="2020-01" db="EMBL/GenBank/DDBJ databases">
        <title>Sphingomonas sp. strain CSW-10.</title>
        <authorList>
            <person name="Chen W.-M."/>
        </authorList>
    </citation>
    <scope>NUCLEOTIDE SEQUENCE [LARGE SCALE GENOMIC DNA]</scope>
    <source>
        <strain evidence="2">CCP-1</strain>
    </source>
</reference>
<accession>A0ABW9Y2Z7</accession>
<organism evidence="1 2">
    <name type="scientific">Paragemmobacter ruber</name>
    <dbReference type="NCBI Taxonomy" id="1985673"/>
    <lineage>
        <taxon>Bacteria</taxon>
        <taxon>Pseudomonadati</taxon>
        <taxon>Pseudomonadota</taxon>
        <taxon>Alphaproteobacteria</taxon>
        <taxon>Rhodobacterales</taxon>
        <taxon>Paracoccaceae</taxon>
        <taxon>Paragemmobacter</taxon>
    </lineage>
</organism>
<evidence type="ECO:0000313" key="2">
    <source>
        <dbReference type="Proteomes" id="UP001517376"/>
    </source>
</evidence>
<proteinExistence type="predicted"/>
<comment type="caution">
    <text evidence="1">The sequence shown here is derived from an EMBL/GenBank/DDBJ whole genome shotgun (WGS) entry which is preliminary data.</text>
</comment>
<keyword evidence="2" id="KW-1185">Reference proteome</keyword>
<protein>
    <submittedName>
        <fullName evidence="1">Uncharacterized protein</fullName>
    </submittedName>
</protein>
<dbReference type="Proteomes" id="UP001517376">
    <property type="component" value="Unassembled WGS sequence"/>
</dbReference>